<evidence type="ECO:0008006" key="3">
    <source>
        <dbReference type="Google" id="ProtNLM"/>
    </source>
</evidence>
<dbReference type="EMBL" id="CP133772">
    <property type="protein sequence ID" value="WYY01000.1"/>
    <property type="molecule type" value="Genomic_DNA"/>
</dbReference>
<keyword evidence="2" id="KW-1185">Reference proteome</keyword>
<reference evidence="1 2" key="1">
    <citation type="submission" date="2023-09" db="EMBL/GenBank/DDBJ databases">
        <authorList>
            <person name="Golyshina O.V."/>
            <person name="Lunev E.A."/>
            <person name="Bargiela R."/>
            <person name="Gaines M.C."/>
            <person name="Daum B."/>
            <person name="Bale N.J."/>
            <person name="Koenen M."/>
            <person name="Sinninghe Damst J.S."/>
            <person name="Yakimov M."/>
            <person name="Golyshin P.N."/>
        </authorList>
    </citation>
    <scope>NUCLEOTIDE SEQUENCE [LARGE SCALE GENOMIC DNA]</scope>
    <source>
        <strain evidence="1 2">M1</strain>
    </source>
</reference>
<evidence type="ECO:0000313" key="2">
    <source>
        <dbReference type="Proteomes" id="UP001451606"/>
    </source>
</evidence>
<organism evidence="1 2">
    <name type="scientific">Oxyplasma meridianum</name>
    <dbReference type="NCBI Taxonomy" id="3073602"/>
    <lineage>
        <taxon>Archaea</taxon>
        <taxon>Methanobacteriati</taxon>
        <taxon>Thermoplasmatota</taxon>
        <taxon>Thermoplasmata</taxon>
        <taxon>Thermoplasmatales</taxon>
        <taxon>Thermoplasmataceae</taxon>
        <taxon>Oxyplasma</taxon>
    </lineage>
</organism>
<dbReference type="RefSeq" id="WP_393971322.1">
    <property type="nucleotide sequence ID" value="NZ_CP133772.1"/>
</dbReference>
<dbReference type="SUPFAM" id="SSF50249">
    <property type="entry name" value="Nucleic acid-binding proteins"/>
    <property type="match status" value="1"/>
</dbReference>
<dbReference type="GeneID" id="95968332"/>
<evidence type="ECO:0000313" key="1">
    <source>
        <dbReference type="EMBL" id="WYY01000.1"/>
    </source>
</evidence>
<dbReference type="Proteomes" id="UP001451606">
    <property type="component" value="Chromosome"/>
</dbReference>
<dbReference type="InterPro" id="IPR012340">
    <property type="entry name" value="NA-bd_OB-fold"/>
</dbReference>
<dbReference type="AlphaFoldDB" id="A0AAX4NJF9"/>
<protein>
    <recommendedName>
        <fullName evidence="3">DUF35 domain-containing protein</fullName>
    </recommendedName>
</protein>
<dbReference type="KEGG" id="omr:OXIME_001594"/>
<name>A0AAX4NJF9_9ARCH</name>
<sequence length="95" mass="10630">MKINSCRNCGIRFLVARSICPNCGKEDFESIPVKKGTVLESVELIASPEPFPDRYYLVLLDVDGTRVFCRSEEKLKEGSEVKITEDNMGPVCIMA</sequence>
<proteinExistence type="predicted"/>
<accession>A0AAX4NJF9</accession>
<gene>
    <name evidence="1" type="ORF">OXIME_001594</name>
</gene>